<dbReference type="STRING" id="172043.RM53_14625"/>
<name>A0A0B4CH63_9CAUL</name>
<evidence type="ECO:0000313" key="1">
    <source>
        <dbReference type="EMBL" id="KIC55802.1"/>
    </source>
</evidence>
<dbReference type="Proteomes" id="UP000031166">
    <property type="component" value="Unassembled WGS sequence"/>
</dbReference>
<organism evidence="1 2">
    <name type="scientific">Brevundimonas nasdae</name>
    <dbReference type="NCBI Taxonomy" id="172043"/>
    <lineage>
        <taxon>Bacteria</taxon>
        <taxon>Pseudomonadati</taxon>
        <taxon>Pseudomonadota</taxon>
        <taxon>Alphaproteobacteria</taxon>
        <taxon>Caulobacterales</taxon>
        <taxon>Caulobacteraceae</taxon>
        <taxon>Brevundimonas</taxon>
    </lineage>
</organism>
<dbReference type="AlphaFoldDB" id="A0A0B4CH63"/>
<accession>A0A0B4CH63</accession>
<evidence type="ECO:0000313" key="2">
    <source>
        <dbReference type="Proteomes" id="UP000031166"/>
    </source>
</evidence>
<dbReference type="EMBL" id="JWSY01000029">
    <property type="protein sequence ID" value="KIC55802.1"/>
    <property type="molecule type" value="Genomic_DNA"/>
</dbReference>
<comment type="caution">
    <text evidence="1">The sequence shown here is derived from an EMBL/GenBank/DDBJ whole genome shotgun (WGS) entry which is preliminary data.</text>
</comment>
<gene>
    <name evidence="1" type="ORF">RM53_14625</name>
</gene>
<reference evidence="1 2" key="1">
    <citation type="submission" date="2014-12" db="EMBL/GenBank/DDBJ databases">
        <title>Genome sequencing of Brevundimonas nasdae TPW30.</title>
        <authorList>
            <person name="Tan P.W."/>
            <person name="Chan K.-G."/>
        </authorList>
    </citation>
    <scope>NUCLEOTIDE SEQUENCE [LARGE SCALE GENOMIC DNA]</scope>
    <source>
        <strain evidence="1 2">TPW30</strain>
    </source>
</reference>
<sequence length="134" mass="15008">MADNQARLACFDAAVTDLDSAEREGAIVVLDRDQVRETNRRLFGFQVTNPFAAHGNGTERVEIDEIETTLLSAIPSGEGKLIFRLSDESEWRQIDSAPVRFRNRQGEAVSVRRAALGSYFLKVGNSRAVRVRRQ</sequence>
<dbReference type="RefSeq" id="WP_039247929.1">
    <property type="nucleotide sequence ID" value="NZ_JWSY01000029.1"/>
</dbReference>
<protein>
    <submittedName>
        <fullName evidence="1">Uncharacterized protein</fullName>
    </submittedName>
</protein>
<proteinExistence type="predicted"/>